<protein>
    <recommendedName>
        <fullName evidence="3 10">DNA-directed RNA polymerase subunit omega</fullName>
        <shortName evidence="10">RNAP omega subunit</shortName>
        <ecNumber evidence="2 10">2.7.7.6</ecNumber>
    </recommendedName>
    <alternativeName>
        <fullName evidence="10">RNA polymerase omega subunit</fullName>
    </alternativeName>
    <alternativeName>
        <fullName evidence="8 10">Transcriptase subunit omega</fullName>
    </alternativeName>
</protein>
<dbReference type="OrthoDB" id="9815459at2"/>
<evidence type="ECO:0000256" key="10">
    <source>
        <dbReference type="HAMAP-Rule" id="MF_00366"/>
    </source>
</evidence>
<evidence type="ECO:0000256" key="5">
    <source>
        <dbReference type="ARBA" id="ARBA00022679"/>
    </source>
</evidence>
<dbReference type="eggNOG" id="COG1758">
    <property type="taxonomic scope" value="Bacteria"/>
</dbReference>
<evidence type="ECO:0000256" key="6">
    <source>
        <dbReference type="ARBA" id="ARBA00022695"/>
    </source>
</evidence>
<evidence type="ECO:0000313" key="12">
    <source>
        <dbReference type="Proteomes" id="UP000044136"/>
    </source>
</evidence>
<dbReference type="GO" id="GO:0003899">
    <property type="term" value="F:DNA-directed RNA polymerase activity"/>
    <property type="evidence" value="ECO:0007669"/>
    <property type="project" value="UniProtKB-UniRule"/>
</dbReference>
<evidence type="ECO:0000256" key="1">
    <source>
        <dbReference type="ARBA" id="ARBA00006711"/>
    </source>
</evidence>
<accession>A0A078M262</accession>
<keyword evidence="12" id="KW-1185">Reference proteome</keyword>
<evidence type="ECO:0000256" key="8">
    <source>
        <dbReference type="ARBA" id="ARBA00029924"/>
    </source>
</evidence>
<dbReference type="STRING" id="1461582.BN1048_00479"/>
<keyword evidence="7 10" id="KW-0804">Transcription</keyword>
<comment type="function">
    <text evidence="10">Promotes RNA polymerase assembly. Latches the N- and C-terminal regions of the beta' subunit thereby facilitating its interaction with the beta and alpha subunits.</text>
</comment>
<dbReference type="HOGENOM" id="CLU_125406_6_0_9"/>
<comment type="similarity">
    <text evidence="1 10">Belongs to the RNA polymerase subunit omega family.</text>
</comment>
<organism evidence="11 12">
    <name type="scientific">Jeotgalicoccus saudimassiliensis</name>
    <dbReference type="NCBI Taxonomy" id="1461582"/>
    <lineage>
        <taxon>Bacteria</taxon>
        <taxon>Bacillati</taxon>
        <taxon>Bacillota</taxon>
        <taxon>Bacilli</taxon>
        <taxon>Bacillales</taxon>
        <taxon>Staphylococcaceae</taxon>
        <taxon>Jeotgalicoccus</taxon>
    </lineage>
</organism>
<dbReference type="PANTHER" id="PTHR34476">
    <property type="entry name" value="DNA-DIRECTED RNA POLYMERASE SUBUNIT OMEGA"/>
    <property type="match status" value="1"/>
</dbReference>
<proteinExistence type="inferred from homology"/>
<comment type="catalytic activity">
    <reaction evidence="9 10">
        <text>RNA(n) + a ribonucleoside 5'-triphosphate = RNA(n+1) + diphosphate</text>
        <dbReference type="Rhea" id="RHEA:21248"/>
        <dbReference type="Rhea" id="RHEA-COMP:14527"/>
        <dbReference type="Rhea" id="RHEA-COMP:17342"/>
        <dbReference type="ChEBI" id="CHEBI:33019"/>
        <dbReference type="ChEBI" id="CHEBI:61557"/>
        <dbReference type="ChEBI" id="CHEBI:140395"/>
        <dbReference type="EC" id="2.7.7.6"/>
    </reaction>
</comment>
<evidence type="ECO:0000313" key="11">
    <source>
        <dbReference type="EMBL" id="CDZ99457.1"/>
    </source>
</evidence>
<dbReference type="GO" id="GO:0000428">
    <property type="term" value="C:DNA-directed RNA polymerase complex"/>
    <property type="evidence" value="ECO:0007669"/>
    <property type="project" value="UniProtKB-KW"/>
</dbReference>
<dbReference type="EC" id="2.7.7.6" evidence="2 10"/>
<evidence type="ECO:0000256" key="9">
    <source>
        <dbReference type="ARBA" id="ARBA00048552"/>
    </source>
</evidence>
<name>A0A078M262_9STAP</name>
<dbReference type="InterPro" id="IPR003716">
    <property type="entry name" value="DNA-dir_RNA_pol_omega"/>
</dbReference>
<evidence type="ECO:0000256" key="2">
    <source>
        <dbReference type="ARBA" id="ARBA00012418"/>
    </source>
</evidence>
<dbReference type="Gene3D" id="3.90.940.10">
    <property type="match status" value="1"/>
</dbReference>
<keyword evidence="4 10" id="KW-0240">DNA-directed RNA polymerase</keyword>
<dbReference type="AlphaFoldDB" id="A0A078M262"/>
<dbReference type="GO" id="GO:0006351">
    <property type="term" value="P:DNA-templated transcription"/>
    <property type="evidence" value="ECO:0007669"/>
    <property type="project" value="UniProtKB-UniRule"/>
</dbReference>
<comment type="subunit">
    <text evidence="10">The RNAP catalytic core consists of 2 alpha, 1 beta, 1 beta' and 1 omega subunit. When a sigma factor is associated with the core the holoenzyme is formed, which can initiate transcription.</text>
</comment>
<dbReference type="NCBIfam" id="TIGR00690">
    <property type="entry name" value="rpoZ"/>
    <property type="match status" value="1"/>
</dbReference>
<dbReference type="SMART" id="SM01409">
    <property type="entry name" value="RNA_pol_Rpb6"/>
    <property type="match status" value="1"/>
</dbReference>
<dbReference type="SUPFAM" id="SSF63562">
    <property type="entry name" value="RPB6/omega subunit-like"/>
    <property type="match status" value="1"/>
</dbReference>
<dbReference type="InterPro" id="IPR006110">
    <property type="entry name" value="Pol_omega/Rpo6/RPB6"/>
</dbReference>
<dbReference type="GO" id="GO:0003677">
    <property type="term" value="F:DNA binding"/>
    <property type="evidence" value="ECO:0007669"/>
    <property type="project" value="UniProtKB-UniRule"/>
</dbReference>
<dbReference type="Proteomes" id="UP000044136">
    <property type="component" value="Unassembled WGS sequence"/>
</dbReference>
<evidence type="ECO:0000256" key="3">
    <source>
        <dbReference type="ARBA" id="ARBA00013725"/>
    </source>
</evidence>
<gene>
    <name evidence="10 11" type="primary">rpoZ</name>
    <name evidence="11" type="ORF">BN1048_00479</name>
</gene>
<keyword evidence="6 10" id="KW-0548">Nucleotidyltransferase</keyword>
<evidence type="ECO:0000256" key="7">
    <source>
        <dbReference type="ARBA" id="ARBA00023163"/>
    </source>
</evidence>
<dbReference type="PANTHER" id="PTHR34476:SF1">
    <property type="entry name" value="DNA-DIRECTED RNA POLYMERASE SUBUNIT OMEGA"/>
    <property type="match status" value="1"/>
</dbReference>
<reference evidence="11 12" key="1">
    <citation type="submission" date="2014-07" db="EMBL/GenBank/DDBJ databases">
        <authorList>
            <person name="Urmite Genomes Urmite Genomes"/>
        </authorList>
    </citation>
    <scope>NUCLEOTIDE SEQUENCE [LARGE SCALE GENOMIC DNA]</scope>
    <source>
        <strain evidence="11 12">13MG44_air</strain>
    </source>
</reference>
<dbReference type="InterPro" id="IPR036161">
    <property type="entry name" value="RPB6/omega-like_sf"/>
</dbReference>
<dbReference type="EMBL" id="CCSE01000001">
    <property type="protein sequence ID" value="CDZ99457.1"/>
    <property type="molecule type" value="Genomic_DNA"/>
</dbReference>
<sequence length="64" mass="7119">MLYPAGHELKKNVDSKYLVVTMAAKRARQLQENPEGALLDSYRSKTNVGYSLEEIAAGKVTVHK</sequence>
<dbReference type="Pfam" id="PF01192">
    <property type="entry name" value="RNA_pol_Rpb6"/>
    <property type="match status" value="1"/>
</dbReference>
<evidence type="ECO:0000256" key="4">
    <source>
        <dbReference type="ARBA" id="ARBA00022478"/>
    </source>
</evidence>
<dbReference type="RefSeq" id="WP_035808039.1">
    <property type="nucleotide sequence ID" value="NZ_CCSE01000001.1"/>
</dbReference>
<dbReference type="HAMAP" id="MF_00366">
    <property type="entry name" value="RNApol_bact_RpoZ"/>
    <property type="match status" value="1"/>
</dbReference>
<keyword evidence="5 10" id="KW-0808">Transferase</keyword>